<comment type="function">
    <text evidence="10 13">F(1)F(0) ATP synthase produces ATP from ADP in the presence of a proton or sodium gradient. F-type ATPases consist of two structural domains, F(1) containing the extramembraneous catalytic core and F(0) containing the membrane proton channel, linked together by a central stalk and a peripheral stalk. During catalysis, ATP synthesis in the catalytic domain of F(1) is coupled via a rotary mechanism of the central stalk subunits to proton translocation.</text>
</comment>
<dbReference type="Proteomes" id="UP000014975">
    <property type="component" value="Unassembled WGS sequence"/>
</dbReference>
<keyword evidence="5 13" id="KW-0375">Hydrogen ion transport</keyword>
<comment type="similarity">
    <text evidence="1 13 14">Belongs to the ATPase B chain family.</text>
</comment>
<proteinExistence type="inferred from homology"/>
<dbReference type="GO" id="GO:0012505">
    <property type="term" value="C:endomembrane system"/>
    <property type="evidence" value="ECO:0007669"/>
    <property type="project" value="UniProtKB-SubCell"/>
</dbReference>
<evidence type="ECO:0000256" key="4">
    <source>
        <dbReference type="ARBA" id="ARBA00022692"/>
    </source>
</evidence>
<evidence type="ECO:0000313" key="18">
    <source>
        <dbReference type="Proteomes" id="UP000014975"/>
    </source>
</evidence>
<evidence type="ECO:0000256" key="2">
    <source>
        <dbReference type="ARBA" id="ARBA00022448"/>
    </source>
</evidence>
<comment type="caution">
    <text evidence="17">The sequence shown here is derived from an EMBL/GenBank/DDBJ whole genome shotgun (WGS) entry which is preliminary data.</text>
</comment>
<dbReference type="GO" id="GO:0046933">
    <property type="term" value="F:proton-transporting ATP synthase activity, rotational mechanism"/>
    <property type="evidence" value="ECO:0007669"/>
    <property type="project" value="UniProtKB-UniRule"/>
</dbReference>
<keyword evidence="3 13" id="KW-0138">CF(0)</keyword>
<dbReference type="STRING" id="1121439.dsat_0222"/>
<dbReference type="OrthoDB" id="5471016at2"/>
<evidence type="ECO:0000256" key="9">
    <source>
        <dbReference type="ARBA" id="ARBA00023310"/>
    </source>
</evidence>
<keyword evidence="2 13" id="KW-0813">Transport</keyword>
<evidence type="ECO:0000256" key="13">
    <source>
        <dbReference type="HAMAP-Rule" id="MF_01398"/>
    </source>
</evidence>
<evidence type="ECO:0000256" key="1">
    <source>
        <dbReference type="ARBA" id="ARBA00005513"/>
    </source>
</evidence>
<keyword evidence="13" id="KW-1003">Cell membrane</keyword>
<keyword evidence="8 13" id="KW-0472">Membrane</keyword>
<feature type="transmembrane region" description="Helical" evidence="13">
    <location>
        <begin position="34"/>
        <end position="53"/>
    </location>
</feature>
<dbReference type="CDD" id="cd06503">
    <property type="entry name" value="ATP-synt_Fo_b"/>
    <property type="match status" value="1"/>
</dbReference>
<keyword evidence="7 13" id="KW-0406">Ion transport</keyword>
<dbReference type="GO" id="GO:0046961">
    <property type="term" value="F:proton-transporting ATPase activity, rotational mechanism"/>
    <property type="evidence" value="ECO:0007669"/>
    <property type="project" value="TreeGrafter"/>
</dbReference>
<evidence type="ECO:0000256" key="14">
    <source>
        <dbReference type="RuleBase" id="RU003848"/>
    </source>
</evidence>
<keyword evidence="4 13" id="KW-0812">Transmembrane</keyword>
<dbReference type="PANTHER" id="PTHR33445:SF1">
    <property type="entry name" value="ATP SYNTHASE SUBUNIT B"/>
    <property type="match status" value="1"/>
</dbReference>
<accession>S7T8A5</accession>
<evidence type="ECO:0000256" key="15">
    <source>
        <dbReference type="SAM" id="Coils"/>
    </source>
</evidence>
<evidence type="ECO:0000313" key="17">
    <source>
        <dbReference type="EMBL" id="EPR32781.1"/>
    </source>
</evidence>
<gene>
    <name evidence="13" type="primary">atpF</name>
    <name evidence="17" type="ORF">dsat_0222</name>
</gene>
<reference evidence="17 18" key="1">
    <citation type="journal article" date="2013" name="Genome Announc.">
        <title>Draft genome sequences for three mercury-methylating, sulfate-reducing bacteria.</title>
        <authorList>
            <person name="Brown S.D."/>
            <person name="Hurt R.A.Jr."/>
            <person name="Gilmour C.C."/>
            <person name="Elias D.A."/>
        </authorList>
    </citation>
    <scope>NUCLEOTIDE SEQUENCE [LARGE SCALE GENOMIC DNA]</scope>
    <source>
        <strain evidence="17 18">DSM 16529</strain>
    </source>
</reference>
<dbReference type="PATRIC" id="fig|1121439.3.peg.1569"/>
<evidence type="ECO:0000256" key="5">
    <source>
        <dbReference type="ARBA" id="ARBA00022781"/>
    </source>
</evidence>
<evidence type="ECO:0000256" key="12">
    <source>
        <dbReference type="ARBA" id="ARBA00037847"/>
    </source>
</evidence>
<protein>
    <recommendedName>
        <fullName evidence="13">ATP synthase subunit b</fullName>
    </recommendedName>
    <alternativeName>
        <fullName evidence="13">ATP synthase F(0) sector subunit b</fullName>
    </alternativeName>
    <alternativeName>
        <fullName evidence="13">ATPase subunit I</fullName>
    </alternativeName>
    <alternativeName>
        <fullName evidence="13">F-type ATPase subunit b</fullName>
        <shortName evidence="13">F-ATPase subunit b</shortName>
    </alternativeName>
</protein>
<evidence type="ECO:0000256" key="8">
    <source>
        <dbReference type="ARBA" id="ARBA00023136"/>
    </source>
</evidence>
<dbReference type="GO" id="GO:0005886">
    <property type="term" value="C:plasma membrane"/>
    <property type="evidence" value="ECO:0007669"/>
    <property type="project" value="UniProtKB-SubCell"/>
</dbReference>
<feature type="signal peptide" evidence="16">
    <location>
        <begin position="1"/>
        <end position="24"/>
    </location>
</feature>
<keyword evidence="15" id="KW-0175">Coiled coil</keyword>
<dbReference type="PANTHER" id="PTHR33445">
    <property type="entry name" value="ATP SYNTHASE SUBUNIT B', CHLOROPLASTIC"/>
    <property type="match status" value="1"/>
</dbReference>
<dbReference type="PROSITE" id="PS51257">
    <property type="entry name" value="PROKAR_LIPOPROTEIN"/>
    <property type="match status" value="1"/>
</dbReference>
<comment type="subunit">
    <text evidence="13">F-type ATPases have 2 components, F(1) - the catalytic core - and F(0) - the membrane proton channel. F(1) has five subunits: alpha(3), beta(3), gamma(1), delta(1), epsilon(1). F(0) has three main subunits: a(1), b(2) and c(10-14). The alpha and beta chains form an alternating ring which encloses part of the gamma chain. F(1) is attached to F(0) by a central stalk formed by the gamma and epsilon chains, while a peripheral stalk is formed by the delta and b chains.</text>
</comment>
<dbReference type="GO" id="GO:0045259">
    <property type="term" value="C:proton-transporting ATP synthase complex"/>
    <property type="evidence" value="ECO:0007669"/>
    <property type="project" value="UniProtKB-KW"/>
</dbReference>
<dbReference type="InterPro" id="IPR050059">
    <property type="entry name" value="ATP_synthase_B_chain"/>
</dbReference>
<feature type="coiled-coil region" evidence="15">
    <location>
        <begin position="66"/>
        <end position="143"/>
    </location>
</feature>
<name>S7T8A5_9BACT</name>
<evidence type="ECO:0000256" key="7">
    <source>
        <dbReference type="ARBA" id="ARBA00023065"/>
    </source>
</evidence>
<evidence type="ECO:0000256" key="16">
    <source>
        <dbReference type="SAM" id="SignalP"/>
    </source>
</evidence>
<dbReference type="Pfam" id="PF00430">
    <property type="entry name" value="ATP-synt_B"/>
    <property type="match status" value="1"/>
</dbReference>
<organism evidence="17 18">
    <name type="scientific">Alkalidesulfovibrio alkalitolerans DSM 16529</name>
    <dbReference type="NCBI Taxonomy" id="1121439"/>
    <lineage>
        <taxon>Bacteria</taxon>
        <taxon>Pseudomonadati</taxon>
        <taxon>Thermodesulfobacteriota</taxon>
        <taxon>Desulfovibrionia</taxon>
        <taxon>Desulfovibrionales</taxon>
        <taxon>Desulfovibrionaceae</taxon>
        <taxon>Alkalidesulfovibrio</taxon>
    </lineage>
</organism>
<evidence type="ECO:0000256" key="11">
    <source>
        <dbReference type="ARBA" id="ARBA00025614"/>
    </source>
</evidence>
<comment type="subcellular location">
    <subcellularLocation>
        <location evidence="13">Cell membrane</location>
        <topology evidence="13">Single-pass membrane protein</topology>
    </subcellularLocation>
    <subcellularLocation>
        <location evidence="12">Endomembrane system</location>
        <topology evidence="12">Single-pass membrane protein</topology>
    </subcellularLocation>
</comment>
<comment type="function">
    <text evidence="11">Component of the F(0) channel, it forms part of the peripheral stalk, linking F(1) to F(0). The b'-subunit is a diverged and duplicated form of b found in plants and photosynthetic bacteria.</text>
</comment>
<keyword evidence="6 13" id="KW-1133">Transmembrane helix</keyword>
<evidence type="ECO:0000256" key="3">
    <source>
        <dbReference type="ARBA" id="ARBA00022547"/>
    </source>
</evidence>
<dbReference type="EMBL" id="ATHI01000026">
    <property type="protein sequence ID" value="EPR32781.1"/>
    <property type="molecule type" value="Genomic_DNA"/>
</dbReference>
<evidence type="ECO:0000256" key="10">
    <source>
        <dbReference type="ARBA" id="ARBA00025198"/>
    </source>
</evidence>
<evidence type="ECO:0000256" key="6">
    <source>
        <dbReference type="ARBA" id="ARBA00022989"/>
    </source>
</evidence>
<keyword evidence="16" id="KW-0732">Signal</keyword>
<dbReference type="eggNOG" id="COG0711">
    <property type="taxonomic scope" value="Bacteria"/>
</dbReference>
<feature type="chain" id="PRO_5004544859" description="ATP synthase subunit b" evidence="16">
    <location>
        <begin position="25"/>
        <end position="188"/>
    </location>
</feature>
<dbReference type="AlphaFoldDB" id="S7T8A5"/>
<sequence length="188" mass="20695">MKRMFKSVALAAVMVVLACGVAHAAGDGHEIPWMNFFLRVLNTVIVVAIIWKFGGKAIAGFFRGRTDQIKHELADLAQRRKDAEVKLKDVEKGIANLEAEKAQILAEARSQGEVMKAAIVAEAEKKAAQIKAAAEMAAETERKVMIEQIREEVAEMVVQTAASIIKDKLTAEEHQKLVDKYVTKVVLN</sequence>
<keyword evidence="18" id="KW-1185">Reference proteome</keyword>
<keyword evidence="9 13" id="KW-0066">ATP synthesis</keyword>
<dbReference type="HAMAP" id="MF_01398">
    <property type="entry name" value="ATP_synth_b_bprime"/>
    <property type="match status" value="1"/>
</dbReference>
<dbReference type="InterPro" id="IPR002146">
    <property type="entry name" value="ATP_synth_b/b'su_bac/chlpt"/>
</dbReference>